<dbReference type="Gene3D" id="2.60.120.260">
    <property type="entry name" value="Galactose-binding domain-like"/>
    <property type="match status" value="1"/>
</dbReference>
<accession>A0ABR2GUA2</accession>
<reference evidence="2 3" key="1">
    <citation type="submission" date="2024-04" db="EMBL/GenBank/DDBJ databases">
        <title>Tritrichomonas musculus Genome.</title>
        <authorList>
            <person name="Alves-Ferreira E."/>
            <person name="Grigg M."/>
            <person name="Lorenzi H."/>
            <person name="Galac M."/>
        </authorList>
    </citation>
    <scope>NUCLEOTIDE SEQUENCE [LARGE SCALE GENOMIC DNA]</scope>
    <source>
        <strain evidence="2 3">EAF2021</strain>
    </source>
</reference>
<gene>
    <name evidence="2" type="ORF">M9Y10_036676</name>
</gene>
<sequence length="456" mass="53341">MDFYLTSKSLKHIKESGFEDDFEIKIFDKTIHCSRFAASFLSRKISRILRSDPTLTKFTINFPENLILYSSVSELQNDIKETDFLTKLQKLVEGEPILIEKQNEKANNIIGKNTRLLFEIGNLLENDEMIDSSFSKLFESNSKEISETNFLEKLKVYRHLGNNKMGSKVIEFIAAHFYEIFKESDQKIEKLKSFNRDESERIFSSEKLKIESEDWLFDIVCSLGSEFFFLFDYIEIQYLSVEKVKKLIEMIDSDQVTVHNLLWSSICRRLIIDPYKNNEMNNPRVESDSIKCEQGIFQYLSEINKNSNIYSSKVINFKSSSYDDGDSVDSLFDHSKDTYYRVRNDDGGGYMIFDFQQKKINISKYYLSVPSAKRRATSGQPSTWRIEGSNDEQNWCLIDSKENDSSLNAYSKSNTFTCKNINNQFYQFIRFKPIKSCDNTNYLLLSEIEFYGSIKK</sequence>
<dbReference type="Pfam" id="PF00754">
    <property type="entry name" value="F5_F8_type_C"/>
    <property type="match status" value="1"/>
</dbReference>
<dbReference type="Proteomes" id="UP001470230">
    <property type="component" value="Unassembled WGS sequence"/>
</dbReference>
<protein>
    <recommendedName>
        <fullName evidence="1">F5/8 type C domain-containing protein</fullName>
    </recommendedName>
</protein>
<organism evidence="2 3">
    <name type="scientific">Tritrichomonas musculus</name>
    <dbReference type="NCBI Taxonomy" id="1915356"/>
    <lineage>
        <taxon>Eukaryota</taxon>
        <taxon>Metamonada</taxon>
        <taxon>Parabasalia</taxon>
        <taxon>Tritrichomonadida</taxon>
        <taxon>Tritrichomonadidae</taxon>
        <taxon>Tritrichomonas</taxon>
    </lineage>
</organism>
<feature type="domain" description="F5/8 type C" evidence="1">
    <location>
        <begin position="318"/>
        <end position="448"/>
    </location>
</feature>
<dbReference type="InterPro" id="IPR000421">
    <property type="entry name" value="FA58C"/>
</dbReference>
<evidence type="ECO:0000313" key="3">
    <source>
        <dbReference type="Proteomes" id="UP001470230"/>
    </source>
</evidence>
<evidence type="ECO:0000313" key="2">
    <source>
        <dbReference type="EMBL" id="KAK8837246.1"/>
    </source>
</evidence>
<dbReference type="EMBL" id="JAPFFF010000060">
    <property type="protein sequence ID" value="KAK8837246.1"/>
    <property type="molecule type" value="Genomic_DNA"/>
</dbReference>
<dbReference type="InterPro" id="IPR008979">
    <property type="entry name" value="Galactose-bd-like_sf"/>
</dbReference>
<name>A0ABR2GUA2_9EUKA</name>
<comment type="caution">
    <text evidence="2">The sequence shown here is derived from an EMBL/GenBank/DDBJ whole genome shotgun (WGS) entry which is preliminary data.</text>
</comment>
<keyword evidence="3" id="KW-1185">Reference proteome</keyword>
<dbReference type="SUPFAM" id="SSF49785">
    <property type="entry name" value="Galactose-binding domain-like"/>
    <property type="match status" value="1"/>
</dbReference>
<proteinExistence type="predicted"/>
<evidence type="ECO:0000259" key="1">
    <source>
        <dbReference type="Pfam" id="PF00754"/>
    </source>
</evidence>